<evidence type="ECO:0000313" key="3">
    <source>
        <dbReference type="Proteomes" id="UP000000763"/>
    </source>
</evidence>
<feature type="region of interest" description="Disordered" evidence="1">
    <location>
        <begin position="1"/>
        <end position="41"/>
    </location>
</feature>
<proteinExistence type="predicted"/>
<dbReference type="AlphaFoldDB" id="Q5Z6E8"/>
<name>Q5Z6E8_ORYSJ</name>
<feature type="compositionally biased region" description="Low complexity" evidence="1">
    <location>
        <begin position="1"/>
        <end position="11"/>
    </location>
</feature>
<evidence type="ECO:0000256" key="1">
    <source>
        <dbReference type="SAM" id="MobiDB-lite"/>
    </source>
</evidence>
<sequence length="104" mass="11293">MEAEADAAAGARRPFSSQPRAYASSSSSDMAREDTTRDDDTLLMSGAARHMFVVSTTVTMLVRHCHNSGLGHGAVQLRQLQADHRKDESLPKRSLLILSQLVGL</sequence>
<accession>Q5Z6E8</accession>
<dbReference type="Proteomes" id="UP000000763">
    <property type="component" value="Chromosome 6"/>
</dbReference>
<organism evidence="2 3">
    <name type="scientific">Oryza sativa subsp. japonica</name>
    <name type="common">Rice</name>
    <dbReference type="NCBI Taxonomy" id="39947"/>
    <lineage>
        <taxon>Eukaryota</taxon>
        <taxon>Viridiplantae</taxon>
        <taxon>Streptophyta</taxon>
        <taxon>Embryophyta</taxon>
        <taxon>Tracheophyta</taxon>
        <taxon>Spermatophyta</taxon>
        <taxon>Magnoliopsida</taxon>
        <taxon>Liliopsida</taxon>
        <taxon>Poales</taxon>
        <taxon>Poaceae</taxon>
        <taxon>BOP clade</taxon>
        <taxon>Oryzoideae</taxon>
        <taxon>Oryzeae</taxon>
        <taxon>Oryzinae</taxon>
        <taxon>Oryza</taxon>
        <taxon>Oryza sativa</taxon>
    </lineage>
</organism>
<evidence type="ECO:0000313" key="2">
    <source>
        <dbReference type="EMBL" id="BAD61904.1"/>
    </source>
</evidence>
<protein>
    <submittedName>
        <fullName evidence="2">Uncharacterized protein</fullName>
    </submittedName>
</protein>
<feature type="compositionally biased region" description="Basic and acidic residues" evidence="1">
    <location>
        <begin position="30"/>
        <end position="40"/>
    </location>
</feature>
<reference evidence="3" key="1">
    <citation type="journal article" date="2005" name="Nature">
        <title>The map-based sequence of the rice genome.</title>
        <authorList>
            <consortium name="International rice genome sequencing project (IRGSP)"/>
            <person name="Matsumoto T."/>
            <person name="Wu J."/>
            <person name="Kanamori H."/>
            <person name="Katayose Y."/>
            <person name="Fujisawa M."/>
            <person name="Namiki N."/>
            <person name="Mizuno H."/>
            <person name="Yamamoto K."/>
            <person name="Antonio B.A."/>
            <person name="Baba T."/>
            <person name="Sakata K."/>
            <person name="Nagamura Y."/>
            <person name="Aoki H."/>
            <person name="Arikawa K."/>
            <person name="Arita K."/>
            <person name="Bito T."/>
            <person name="Chiden Y."/>
            <person name="Fujitsuka N."/>
            <person name="Fukunaka R."/>
            <person name="Hamada M."/>
            <person name="Harada C."/>
            <person name="Hayashi A."/>
            <person name="Hijishita S."/>
            <person name="Honda M."/>
            <person name="Hosokawa S."/>
            <person name="Ichikawa Y."/>
            <person name="Idonuma A."/>
            <person name="Iijima M."/>
            <person name="Ikeda M."/>
            <person name="Ikeno M."/>
            <person name="Ito K."/>
            <person name="Ito S."/>
            <person name="Ito T."/>
            <person name="Ito Y."/>
            <person name="Ito Y."/>
            <person name="Iwabuchi A."/>
            <person name="Kamiya K."/>
            <person name="Karasawa W."/>
            <person name="Kurita K."/>
            <person name="Katagiri S."/>
            <person name="Kikuta A."/>
            <person name="Kobayashi H."/>
            <person name="Kobayashi N."/>
            <person name="Machita K."/>
            <person name="Maehara T."/>
            <person name="Masukawa M."/>
            <person name="Mizubayashi T."/>
            <person name="Mukai Y."/>
            <person name="Nagasaki H."/>
            <person name="Nagata Y."/>
            <person name="Naito S."/>
            <person name="Nakashima M."/>
            <person name="Nakama Y."/>
            <person name="Nakamichi Y."/>
            <person name="Nakamura M."/>
            <person name="Meguro A."/>
            <person name="Negishi M."/>
            <person name="Ohta I."/>
            <person name="Ohta T."/>
            <person name="Okamoto M."/>
            <person name="Ono N."/>
            <person name="Saji S."/>
            <person name="Sakaguchi M."/>
            <person name="Sakai K."/>
            <person name="Shibata M."/>
            <person name="Shimokawa T."/>
            <person name="Song J."/>
            <person name="Takazaki Y."/>
            <person name="Terasawa K."/>
            <person name="Tsugane M."/>
            <person name="Tsuji K."/>
            <person name="Ueda S."/>
            <person name="Waki K."/>
            <person name="Yamagata H."/>
            <person name="Yamamoto M."/>
            <person name="Yamamoto S."/>
            <person name="Yamane H."/>
            <person name="Yoshiki S."/>
            <person name="Yoshihara R."/>
            <person name="Yukawa K."/>
            <person name="Zhong H."/>
            <person name="Yano M."/>
            <person name="Yuan Q."/>
            <person name="Ouyang S."/>
            <person name="Liu J."/>
            <person name="Jones K.M."/>
            <person name="Gansberger K."/>
            <person name="Moffat K."/>
            <person name="Hill J."/>
            <person name="Bera J."/>
            <person name="Fadrosh D."/>
            <person name="Jin S."/>
            <person name="Johri S."/>
            <person name="Kim M."/>
            <person name="Overton L."/>
            <person name="Reardon M."/>
            <person name="Tsitrin T."/>
            <person name="Vuong H."/>
            <person name="Weaver B."/>
            <person name="Ciecko A."/>
            <person name="Tallon L."/>
            <person name="Jackson J."/>
            <person name="Pai G."/>
            <person name="Aken S.V."/>
            <person name="Utterback T."/>
            <person name="Reidmuller S."/>
            <person name="Feldblyum T."/>
            <person name="Hsiao J."/>
            <person name="Zismann V."/>
            <person name="Iobst S."/>
            <person name="de Vazeille A.R."/>
            <person name="Buell C.R."/>
            <person name="Ying K."/>
            <person name="Li Y."/>
            <person name="Lu T."/>
            <person name="Huang Y."/>
            <person name="Zhao Q."/>
            <person name="Feng Q."/>
            <person name="Zhang L."/>
            <person name="Zhu J."/>
            <person name="Weng Q."/>
            <person name="Mu J."/>
            <person name="Lu Y."/>
            <person name="Fan D."/>
            <person name="Liu Y."/>
            <person name="Guan J."/>
            <person name="Zhang Y."/>
            <person name="Yu S."/>
            <person name="Liu X."/>
            <person name="Zhang Y."/>
            <person name="Hong G."/>
            <person name="Han B."/>
            <person name="Choisne N."/>
            <person name="Demange N."/>
            <person name="Orjeda G."/>
            <person name="Samain S."/>
            <person name="Cattolico L."/>
            <person name="Pelletier E."/>
            <person name="Couloux A."/>
            <person name="Segurens B."/>
            <person name="Wincker P."/>
            <person name="D'Hont A."/>
            <person name="Scarpelli C."/>
            <person name="Weissenbach J."/>
            <person name="Salanoubat M."/>
            <person name="Quetier F."/>
            <person name="Yu Y."/>
            <person name="Kim H.R."/>
            <person name="Rambo T."/>
            <person name="Currie J."/>
            <person name="Collura K."/>
            <person name="Luo M."/>
            <person name="Yang T."/>
            <person name="Ammiraju J.S.S."/>
            <person name="Engler F."/>
            <person name="Soderlund C."/>
            <person name="Wing R.A."/>
            <person name="Palmer L.E."/>
            <person name="de la Bastide M."/>
            <person name="Spiegel L."/>
            <person name="Nascimento L."/>
            <person name="Zutavern T."/>
            <person name="O'Shaughnessy A."/>
            <person name="Dike S."/>
            <person name="Dedhia N."/>
            <person name="Preston R."/>
            <person name="Balija V."/>
            <person name="McCombie W.R."/>
            <person name="Chow T."/>
            <person name="Chen H."/>
            <person name="Chung M."/>
            <person name="Chen C."/>
            <person name="Shaw J."/>
            <person name="Wu H."/>
            <person name="Hsiao K."/>
            <person name="Chao Y."/>
            <person name="Chu M."/>
            <person name="Cheng C."/>
            <person name="Hour A."/>
            <person name="Lee P."/>
            <person name="Lin S."/>
            <person name="Lin Y."/>
            <person name="Liou J."/>
            <person name="Liu S."/>
            <person name="Hsing Y."/>
            <person name="Raghuvanshi S."/>
            <person name="Mohanty A."/>
            <person name="Bharti A.K."/>
            <person name="Gaur A."/>
            <person name="Gupta V."/>
            <person name="Kumar D."/>
            <person name="Ravi V."/>
            <person name="Vij S."/>
            <person name="Kapur A."/>
            <person name="Khurana P."/>
            <person name="Khurana P."/>
            <person name="Khurana J.P."/>
            <person name="Tyagi A.K."/>
            <person name="Gaikwad K."/>
            <person name="Singh A."/>
            <person name="Dalal V."/>
            <person name="Srivastava S."/>
            <person name="Dixit A."/>
            <person name="Pal A.K."/>
            <person name="Ghazi I.A."/>
            <person name="Yadav M."/>
            <person name="Pandit A."/>
            <person name="Bhargava A."/>
            <person name="Sureshbabu K."/>
            <person name="Batra K."/>
            <person name="Sharma T.R."/>
            <person name="Mohapatra T."/>
            <person name="Singh N.K."/>
            <person name="Messing J."/>
            <person name="Nelson A.B."/>
            <person name="Fuks G."/>
            <person name="Kavchok S."/>
            <person name="Keizer G."/>
            <person name="Linton E."/>
            <person name="Llaca V."/>
            <person name="Song R."/>
            <person name="Tanyolac B."/>
            <person name="Young S."/>
            <person name="Ho-Il K."/>
            <person name="Hahn J.H."/>
            <person name="Sangsakoo G."/>
            <person name="Vanavichit A."/>
            <person name="de Mattos Luiz.A.T."/>
            <person name="Zimmer P.D."/>
            <person name="Malone G."/>
            <person name="Dellagostin O."/>
            <person name="de Oliveira A.C."/>
            <person name="Bevan M."/>
            <person name="Bancroft I."/>
            <person name="Minx P."/>
            <person name="Cordum H."/>
            <person name="Wilson R."/>
            <person name="Cheng Z."/>
            <person name="Jin W."/>
            <person name="Jiang J."/>
            <person name="Leong S.A."/>
            <person name="Iwama H."/>
            <person name="Gojobori T."/>
            <person name="Itoh T."/>
            <person name="Niimura Y."/>
            <person name="Fujii Y."/>
            <person name="Habara T."/>
            <person name="Sakai H."/>
            <person name="Sato Y."/>
            <person name="Wilson G."/>
            <person name="Kumar K."/>
            <person name="McCouch S."/>
            <person name="Juretic N."/>
            <person name="Hoen D."/>
            <person name="Wright S."/>
            <person name="Bruskiewich R."/>
            <person name="Bureau T."/>
            <person name="Miyao A."/>
            <person name="Hirochika H."/>
            <person name="Nishikawa T."/>
            <person name="Kadowaki K."/>
            <person name="Sugiura M."/>
            <person name="Burr B."/>
            <person name="Sasaki T."/>
        </authorList>
    </citation>
    <scope>NUCLEOTIDE SEQUENCE [LARGE SCALE GENOMIC DNA]</scope>
    <source>
        <strain evidence="3">cv. Nipponbare</strain>
    </source>
</reference>
<gene>
    <name evidence="2" type="primary">P0427E01.7</name>
</gene>
<reference evidence="3" key="2">
    <citation type="journal article" date="2008" name="Nucleic Acids Res.">
        <title>The rice annotation project database (RAP-DB): 2008 update.</title>
        <authorList>
            <consortium name="The rice annotation project (RAP)"/>
        </authorList>
    </citation>
    <scope>GENOME REANNOTATION</scope>
    <source>
        <strain evidence="3">cv. Nipponbare</strain>
    </source>
</reference>
<dbReference type="EMBL" id="AP005449">
    <property type="protein sequence ID" value="BAD61904.1"/>
    <property type="molecule type" value="Genomic_DNA"/>
</dbReference>